<evidence type="ECO:0000313" key="3">
    <source>
        <dbReference type="EMBL" id="NUZ08701.1"/>
    </source>
</evidence>
<keyword evidence="4" id="KW-1185">Reference proteome</keyword>
<keyword evidence="1" id="KW-0175">Coiled coil</keyword>
<feature type="domain" description="DUF7694" evidence="2">
    <location>
        <begin position="147"/>
        <end position="200"/>
    </location>
</feature>
<evidence type="ECO:0000313" key="4">
    <source>
        <dbReference type="Proteomes" id="UP000529637"/>
    </source>
</evidence>
<evidence type="ECO:0000259" key="2">
    <source>
        <dbReference type="Pfam" id="PF24746"/>
    </source>
</evidence>
<dbReference type="Proteomes" id="UP000529637">
    <property type="component" value="Unassembled WGS sequence"/>
</dbReference>
<dbReference type="EMBL" id="JABWMJ010000015">
    <property type="protein sequence ID" value="NUZ08701.1"/>
    <property type="molecule type" value="Genomic_DNA"/>
</dbReference>
<evidence type="ECO:0000256" key="1">
    <source>
        <dbReference type="SAM" id="Coils"/>
    </source>
</evidence>
<accession>A0A7Y6NSV2</accession>
<feature type="coiled-coil region" evidence="1">
    <location>
        <begin position="99"/>
        <end position="126"/>
    </location>
</feature>
<protein>
    <recommendedName>
        <fullName evidence="2">DUF7694 domain-containing protein</fullName>
    </recommendedName>
</protein>
<dbReference type="Pfam" id="PF24746">
    <property type="entry name" value="DUF7694"/>
    <property type="match status" value="1"/>
</dbReference>
<dbReference type="RefSeq" id="WP_176071559.1">
    <property type="nucleotide sequence ID" value="NZ_JABWMJ010000015.1"/>
</dbReference>
<name>A0A7Y6NSV2_9BURK</name>
<dbReference type="AlphaFoldDB" id="A0A7Y6NSV2"/>
<comment type="caution">
    <text evidence="3">The sequence shown here is derived from an EMBL/GenBank/DDBJ whole genome shotgun (WGS) entry which is preliminary data.</text>
</comment>
<dbReference type="InterPro" id="IPR056111">
    <property type="entry name" value="DUF7694"/>
</dbReference>
<organism evidence="3 4">
    <name type="scientific">Piscinibacter koreensis</name>
    <dbReference type="NCBI Taxonomy" id="2742824"/>
    <lineage>
        <taxon>Bacteria</taxon>
        <taxon>Pseudomonadati</taxon>
        <taxon>Pseudomonadota</taxon>
        <taxon>Betaproteobacteria</taxon>
        <taxon>Burkholderiales</taxon>
        <taxon>Sphaerotilaceae</taxon>
        <taxon>Piscinibacter</taxon>
    </lineage>
</organism>
<gene>
    <name evidence="3" type="ORF">HQN59_23425</name>
</gene>
<sequence>MDDLDIGTALSAITALRAQGYSVRRTPGPQQREHSFAFVLHKPGMARALVGPPRSSVFAAWASALDHAEQADGQPPTSKPAPFFTAELPAAALDVSVIASRFGVDIATAERQVQQLRQQSIFLSATHQVNVQLIREPFGKDLGDVAWLSIKRRDREVVRDWRELQAIKNAIVGPEHEGFELYPAESRLVDTANQFHLFVFMDRRVRMPVGFVEREVAGTAEASAVGATQRELPERA</sequence>
<proteinExistence type="predicted"/>
<reference evidence="3 4" key="1">
    <citation type="submission" date="2020-06" db="EMBL/GenBank/DDBJ databases">
        <title>Schlegella sp. ID0723 isolated from air conditioner.</title>
        <authorList>
            <person name="Kim D.Y."/>
            <person name="Kim D.-U."/>
        </authorList>
    </citation>
    <scope>NUCLEOTIDE SEQUENCE [LARGE SCALE GENOMIC DNA]</scope>
    <source>
        <strain evidence="3 4">ID0723</strain>
    </source>
</reference>